<evidence type="ECO:0000313" key="3">
    <source>
        <dbReference type="Proteomes" id="UP000636505"/>
    </source>
</evidence>
<gene>
    <name evidence="2" type="ORF">IQ241_04640</name>
</gene>
<dbReference type="Proteomes" id="UP000636505">
    <property type="component" value="Unassembled WGS sequence"/>
</dbReference>
<dbReference type="GO" id="GO:0016740">
    <property type="term" value="F:transferase activity"/>
    <property type="evidence" value="ECO:0007669"/>
    <property type="project" value="UniProtKB-KW"/>
</dbReference>
<feature type="domain" description="Polysaccharide pyruvyl transferase" evidence="1">
    <location>
        <begin position="40"/>
        <end position="327"/>
    </location>
</feature>
<organism evidence="2 3">
    <name type="scientific">Vasconcelosia minhoensis LEGE 07310</name>
    <dbReference type="NCBI Taxonomy" id="915328"/>
    <lineage>
        <taxon>Bacteria</taxon>
        <taxon>Bacillati</taxon>
        <taxon>Cyanobacteriota</taxon>
        <taxon>Cyanophyceae</taxon>
        <taxon>Nodosilineales</taxon>
        <taxon>Cymatolegaceae</taxon>
        <taxon>Vasconcelosia</taxon>
        <taxon>Vasconcelosia minhoensis</taxon>
    </lineage>
</organism>
<evidence type="ECO:0000313" key="2">
    <source>
        <dbReference type="EMBL" id="MBE9076589.1"/>
    </source>
</evidence>
<sequence length="364" mass="43099">MQTSIVMQTPKDIQQKLYDALEQIEPFKHCALLSFPDHYNVGDHLIWLGQVFYLRKVLNVDISYASSIEKFSPEVMQRRLPEGAPLLICGGGNLGDVWSYYQRFYERIVREYPDRRIIIFSQAVKFRYPNRLEEAKSVFNSHPDLTIFIRDHYSYAVASEHFSSCKVLQAPDMAFALSGLSGLKSDYKSKSDVLYHCRNDHEFNREFDDKGFEIDKMKTEDWQSFRFKGSPRVASVAGVKWLFQYSWEQGQILPFEWVERQYWQRFHRDLQYLKDTPEQHLHLKSWMFMHHGVYQFKKYRLIVTNRLHGHILATLMEIPHVFLANSYHKNLGFYETWTGDVPYCRFVKDPSNVARAAKELMSLT</sequence>
<name>A0A8J7ABH9_9CYAN</name>
<dbReference type="RefSeq" id="WP_193905253.1">
    <property type="nucleotide sequence ID" value="NZ_JADEXG010000007.1"/>
</dbReference>
<keyword evidence="2" id="KW-0808">Transferase</keyword>
<dbReference type="Pfam" id="PF04230">
    <property type="entry name" value="PS_pyruv_trans"/>
    <property type="match status" value="1"/>
</dbReference>
<evidence type="ECO:0000259" key="1">
    <source>
        <dbReference type="Pfam" id="PF04230"/>
    </source>
</evidence>
<accession>A0A8J7ABH9</accession>
<keyword evidence="3" id="KW-1185">Reference proteome</keyword>
<proteinExistence type="predicted"/>
<reference evidence="2" key="1">
    <citation type="submission" date="2020-10" db="EMBL/GenBank/DDBJ databases">
        <authorList>
            <person name="Castelo-Branco R."/>
            <person name="Eusebio N."/>
            <person name="Adriana R."/>
            <person name="Vieira A."/>
            <person name="Brugerolle De Fraissinette N."/>
            <person name="Rezende De Castro R."/>
            <person name="Schneider M.P."/>
            <person name="Vasconcelos V."/>
            <person name="Leao P.N."/>
        </authorList>
    </citation>
    <scope>NUCLEOTIDE SEQUENCE</scope>
    <source>
        <strain evidence="2">LEGE 07310</strain>
    </source>
</reference>
<protein>
    <submittedName>
        <fullName evidence="2">Polysaccharide pyruvyl transferase family protein</fullName>
    </submittedName>
</protein>
<dbReference type="InterPro" id="IPR007345">
    <property type="entry name" value="Polysacch_pyruvyl_Trfase"/>
</dbReference>
<dbReference type="AlphaFoldDB" id="A0A8J7ABH9"/>
<dbReference type="EMBL" id="JADEXG010000007">
    <property type="protein sequence ID" value="MBE9076589.1"/>
    <property type="molecule type" value="Genomic_DNA"/>
</dbReference>
<comment type="caution">
    <text evidence="2">The sequence shown here is derived from an EMBL/GenBank/DDBJ whole genome shotgun (WGS) entry which is preliminary data.</text>
</comment>